<protein>
    <recommendedName>
        <fullName evidence="8">Nucleoside phosphorylase domain-containing protein</fullName>
    </recommendedName>
</protein>
<evidence type="ECO:0000313" key="7">
    <source>
        <dbReference type="Proteomes" id="UP000326198"/>
    </source>
</evidence>
<dbReference type="PROSITE" id="PS50297">
    <property type="entry name" value="ANK_REP_REGION"/>
    <property type="match status" value="1"/>
</dbReference>
<dbReference type="Pfam" id="PF22939">
    <property type="entry name" value="WHD_GPIID"/>
    <property type="match status" value="1"/>
</dbReference>
<dbReference type="InterPro" id="IPR002110">
    <property type="entry name" value="Ankyrin_rpt"/>
</dbReference>
<dbReference type="Proteomes" id="UP000326198">
    <property type="component" value="Unassembled WGS sequence"/>
</dbReference>
<keyword evidence="2" id="KW-0040">ANK repeat</keyword>
<evidence type="ECO:0008006" key="8">
    <source>
        <dbReference type="Google" id="ProtNLM"/>
    </source>
</evidence>
<dbReference type="InterPro" id="IPR027417">
    <property type="entry name" value="P-loop_NTPase"/>
</dbReference>
<evidence type="ECO:0000256" key="1">
    <source>
        <dbReference type="ARBA" id="ARBA00022737"/>
    </source>
</evidence>
<dbReference type="Gene3D" id="3.40.50.1580">
    <property type="entry name" value="Nucleoside phosphorylase domain"/>
    <property type="match status" value="1"/>
</dbReference>
<dbReference type="InterPro" id="IPR056884">
    <property type="entry name" value="NPHP3-like_N"/>
</dbReference>
<name>A0A5N7AM90_9EURO</name>
<dbReference type="PANTHER" id="PTHR46082">
    <property type="entry name" value="ATP/GTP-BINDING PROTEIN-RELATED"/>
    <property type="match status" value="1"/>
</dbReference>
<accession>A0A5N7AM90</accession>
<dbReference type="InterPro" id="IPR053137">
    <property type="entry name" value="NLR-like"/>
</dbReference>
<feature type="domain" description="Nephrocystin 3-like N-terminal" evidence="5">
    <location>
        <begin position="324"/>
        <end position="489"/>
    </location>
</feature>
<keyword evidence="1" id="KW-0677">Repeat</keyword>
<dbReference type="Gene3D" id="1.25.40.20">
    <property type="entry name" value="Ankyrin repeat-containing domain"/>
    <property type="match status" value="1"/>
</dbReference>
<dbReference type="InterPro" id="IPR036770">
    <property type="entry name" value="Ankyrin_rpt-contain_sf"/>
</dbReference>
<keyword evidence="7" id="KW-1185">Reference proteome</keyword>
<dbReference type="OrthoDB" id="195446at2759"/>
<dbReference type="InterPro" id="IPR035994">
    <property type="entry name" value="Nucleoside_phosphorylase_sf"/>
</dbReference>
<dbReference type="EMBL" id="ML736508">
    <property type="protein sequence ID" value="KAE8371034.1"/>
    <property type="molecule type" value="Genomic_DNA"/>
</dbReference>
<gene>
    <name evidence="6" type="ORF">BDV26DRAFT_299170</name>
</gene>
<dbReference type="SMART" id="SM00248">
    <property type="entry name" value="ANK"/>
    <property type="match status" value="2"/>
</dbReference>
<proteinExistence type="predicted"/>
<dbReference type="GO" id="GO:0003824">
    <property type="term" value="F:catalytic activity"/>
    <property type="evidence" value="ECO:0007669"/>
    <property type="project" value="InterPro"/>
</dbReference>
<dbReference type="Pfam" id="PF24883">
    <property type="entry name" value="NPHP3_N"/>
    <property type="match status" value="1"/>
</dbReference>
<evidence type="ECO:0000256" key="2">
    <source>
        <dbReference type="PROSITE-ProRule" id="PRU00023"/>
    </source>
</evidence>
<dbReference type="SUPFAM" id="SSF52540">
    <property type="entry name" value="P-loop containing nucleoside triphosphate hydrolases"/>
    <property type="match status" value="1"/>
</dbReference>
<dbReference type="Gene3D" id="3.40.50.300">
    <property type="entry name" value="P-loop containing nucleotide triphosphate hydrolases"/>
    <property type="match status" value="1"/>
</dbReference>
<evidence type="ECO:0000259" key="4">
    <source>
        <dbReference type="Pfam" id="PF22939"/>
    </source>
</evidence>
<dbReference type="Pfam" id="PF12796">
    <property type="entry name" value="Ank_2"/>
    <property type="match status" value="1"/>
</dbReference>
<dbReference type="SUPFAM" id="SSF48403">
    <property type="entry name" value="Ankyrin repeat"/>
    <property type="match status" value="1"/>
</dbReference>
<feature type="domain" description="GPI inositol-deacylase winged helix" evidence="4">
    <location>
        <begin position="600"/>
        <end position="681"/>
    </location>
</feature>
<dbReference type="InterPro" id="IPR000845">
    <property type="entry name" value="Nucleoside_phosphorylase_d"/>
</dbReference>
<dbReference type="AlphaFoldDB" id="A0A5N7AM90"/>
<feature type="repeat" description="ANK" evidence="2">
    <location>
        <begin position="814"/>
        <end position="846"/>
    </location>
</feature>
<evidence type="ECO:0000259" key="3">
    <source>
        <dbReference type="Pfam" id="PF01048"/>
    </source>
</evidence>
<dbReference type="InterPro" id="IPR054471">
    <property type="entry name" value="GPIID_WHD"/>
</dbReference>
<dbReference type="GO" id="GO:0009116">
    <property type="term" value="P:nucleoside metabolic process"/>
    <property type="evidence" value="ECO:0007669"/>
    <property type="project" value="InterPro"/>
</dbReference>
<feature type="domain" description="Nucleoside phosphorylase" evidence="3">
    <location>
        <begin position="20"/>
        <end position="263"/>
    </location>
</feature>
<organism evidence="6 7">
    <name type="scientific">Aspergillus bertholletiae</name>
    <dbReference type="NCBI Taxonomy" id="1226010"/>
    <lineage>
        <taxon>Eukaryota</taxon>
        <taxon>Fungi</taxon>
        <taxon>Dikarya</taxon>
        <taxon>Ascomycota</taxon>
        <taxon>Pezizomycotina</taxon>
        <taxon>Eurotiomycetes</taxon>
        <taxon>Eurotiomycetidae</taxon>
        <taxon>Eurotiales</taxon>
        <taxon>Aspergillaceae</taxon>
        <taxon>Aspergillus</taxon>
        <taxon>Aspergillus subgen. Circumdati</taxon>
    </lineage>
</organism>
<dbReference type="Pfam" id="PF01048">
    <property type="entry name" value="PNP_UDP_1"/>
    <property type="match status" value="1"/>
</dbReference>
<evidence type="ECO:0000313" key="6">
    <source>
        <dbReference type="EMBL" id="KAE8371034.1"/>
    </source>
</evidence>
<evidence type="ECO:0000259" key="5">
    <source>
        <dbReference type="Pfam" id="PF24883"/>
    </source>
</evidence>
<dbReference type="PROSITE" id="PS50088">
    <property type="entry name" value="ANK_REPEAT"/>
    <property type="match status" value="1"/>
</dbReference>
<reference evidence="6 7" key="1">
    <citation type="submission" date="2019-04" db="EMBL/GenBank/DDBJ databases">
        <title>Friends and foes A comparative genomics studyof 23 Aspergillus species from section Flavi.</title>
        <authorList>
            <consortium name="DOE Joint Genome Institute"/>
            <person name="Kjaerbolling I."/>
            <person name="Vesth T."/>
            <person name="Frisvad J.C."/>
            <person name="Nybo J.L."/>
            <person name="Theobald S."/>
            <person name="Kildgaard S."/>
            <person name="Isbrandt T."/>
            <person name="Kuo A."/>
            <person name="Sato A."/>
            <person name="Lyhne E.K."/>
            <person name="Kogle M.E."/>
            <person name="Wiebenga A."/>
            <person name="Kun R.S."/>
            <person name="Lubbers R.J."/>
            <person name="Makela M.R."/>
            <person name="Barry K."/>
            <person name="Chovatia M."/>
            <person name="Clum A."/>
            <person name="Daum C."/>
            <person name="Haridas S."/>
            <person name="He G."/>
            <person name="LaButti K."/>
            <person name="Lipzen A."/>
            <person name="Mondo S."/>
            <person name="Riley R."/>
            <person name="Salamov A."/>
            <person name="Simmons B.A."/>
            <person name="Magnuson J.K."/>
            <person name="Henrissat B."/>
            <person name="Mortensen U.H."/>
            <person name="Larsen T.O."/>
            <person name="Devries R.P."/>
            <person name="Grigoriev I.V."/>
            <person name="Machida M."/>
            <person name="Baker S.E."/>
            <person name="Andersen M.R."/>
        </authorList>
    </citation>
    <scope>NUCLEOTIDE SEQUENCE [LARGE SCALE GENOMIC DNA]</scope>
    <source>
        <strain evidence="6 7">IBT 29228</strain>
    </source>
</reference>
<dbReference type="SUPFAM" id="SSF53167">
    <property type="entry name" value="Purine and uridine phosphorylases"/>
    <property type="match status" value="1"/>
</dbReference>
<dbReference type="PANTHER" id="PTHR46082:SF11">
    <property type="entry name" value="AAA+ ATPASE DOMAIN-CONTAINING PROTEIN-RELATED"/>
    <property type="match status" value="1"/>
</dbReference>
<sequence length="1151" mass="128399">MSAARYMLDEEHDRLSAARGDTNQYIFGEISGHNIAIASLPTGYQGIASAATVASHMARTFPSITLRILVGIGGGVPSEKADIRLGDVVVSVPDGTQGGVIEYDLGKQTSTGFQRKGFLCPPPTEWLTVLSVMKSDHRIRRNHVSRFITGMIDRFPRLVEYIRPETDVLYQSDYHHSPEWSTCENCNADREVVRCARESPDEPVIHYGLIASGNRVMKDGVERDTISKDSGGAICFEMEAAGLMNDFRCIVIRGISDYADSHKNDIWQPYAAAAATGVAKEMLSYIDPPFGCSDGDLLIEIANWLSPLNFLQTQRDILDRRSDGTGQWLLNCDKFQSWLKGTKKTLWCHGIPGCGKTVLAAAVVDHVSYNYQDDSVATACVFCSYQDRLQLTPSNIFASLLKQLIMHEEEPLPLSREMKELYISHSKKGTRPRFDEYLGVLQCEAHRFKKVFIVIDALDELSVDEETLVWLLRALESLELNTNLMFTSRTYTSVTIESMKRDVTIMEVQANDQDVRAYLEQRITTIPRLNKFVQGKKALQRDFIDTIAGHCKGMFLLARLHVELLATKHSRNQVRRALKELPESLDEVYGETMRRIENQDSGTKQLATCVLDWVCYAVRPLTLEELQHAIAVVVGTRMLHEDDLVDGDLLISICSGFISLDRRSGSVRFVHGTVREYLEKSRVDRLRQTQILLTNACLTYLLFDEFSSGPCSDDDELVSRLSLYPFYLYAAKHWGDHASVSGEEDSQKIILEFCRCDSNLSSAVQAMSVCGYRHGSSLLPADAPALCIVAYFGLEHTVEWLLSGGADATAQTSDGNTALHMAARRGHPEAVQALLHAGAHCATANNAEKTAVEEAWLGFHEAALHLLEDEKANLSTLLPAFERALHAVSRFWNWSATATSIADRKNRETLPLHAASIFISVFGSHNARLMFLVTFGCLRLLSNLELSHSLEEQKQSLQIKFNNTDLETISNRFSVVLLLLRNSQTRAIYQKTIVKGLAVSALLLGLVYTYPEIVELRRPLDLRSVGIIAFILFGSKTPALPNLTCSGVFRFQEKITLFRWNKKLDRRGFQMFQRIQSLSETFVNLTRLLSGLAVAALASNEFHPANSGFVGVSEGFLFSSSITAMISTAAAKVLLFQIKLDDEAPGVTDFY</sequence>